<dbReference type="Pfam" id="PF00531">
    <property type="entry name" value="Death"/>
    <property type="match status" value="1"/>
</dbReference>
<sequence>MASQDCAVEQKPDLLDGLDEVVDEKDLQILAPEIADSFNIVTKNLGLSNQEVFTIKADNAGPMGGVRETAFQALMAWKRKNGENATKKVLIDAFEKSDRGDLAVILRQGNR</sequence>
<evidence type="ECO:0000313" key="2">
    <source>
        <dbReference type="EMBL" id="PIK41332.1"/>
    </source>
</evidence>
<dbReference type="InterPro" id="IPR000488">
    <property type="entry name" value="Death_dom"/>
</dbReference>
<proteinExistence type="predicted"/>
<accession>A0A2G8K014</accession>
<reference evidence="2 3" key="1">
    <citation type="journal article" date="2017" name="PLoS Biol.">
        <title>The sea cucumber genome provides insights into morphological evolution and visceral regeneration.</title>
        <authorList>
            <person name="Zhang X."/>
            <person name="Sun L."/>
            <person name="Yuan J."/>
            <person name="Sun Y."/>
            <person name="Gao Y."/>
            <person name="Zhang L."/>
            <person name="Li S."/>
            <person name="Dai H."/>
            <person name="Hamel J.F."/>
            <person name="Liu C."/>
            <person name="Yu Y."/>
            <person name="Liu S."/>
            <person name="Lin W."/>
            <person name="Guo K."/>
            <person name="Jin S."/>
            <person name="Xu P."/>
            <person name="Storey K.B."/>
            <person name="Huan P."/>
            <person name="Zhang T."/>
            <person name="Zhou Y."/>
            <person name="Zhang J."/>
            <person name="Lin C."/>
            <person name="Li X."/>
            <person name="Xing L."/>
            <person name="Huo D."/>
            <person name="Sun M."/>
            <person name="Wang L."/>
            <person name="Mercier A."/>
            <person name="Li F."/>
            <person name="Yang H."/>
            <person name="Xiang J."/>
        </authorList>
    </citation>
    <scope>NUCLEOTIDE SEQUENCE [LARGE SCALE GENOMIC DNA]</scope>
    <source>
        <strain evidence="2">Shaxun</strain>
        <tissue evidence="2">Muscle</tissue>
    </source>
</reference>
<name>A0A2G8K014_STIJA</name>
<dbReference type="Proteomes" id="UP000230750">
    <property type="component" value="Unassembled WGS sequence"/>
</dbReference>
<gene>
    <name evidence="2" type="ORF">BSL78_21810</name>
</gene>
<dbReference type="OrthoDB" id="100767at2759"/>
<dbReference type="PROSITE" id="PS50017">
    <property type="entry name" value="DEATH_DOMAIN"/>
    <property type="match status" value="1"/>
</dbReference>
<dbReference type="AlphaFoldDB" id="A0A2G8K014"/>
<evidence type="ECO:0000313" key="3">
    <source>
        <dbReference type="Proteomes" id="UP000230750"/>
    </source>
</evidence>
<keyword evidence="3" id="KW-1185">Reference proteome</keyword>
<dbReference type="SUPFAM" id="SSF47986">
    <property type="entry name" value="DEATH domain"/>
    <property type="match status" value="1"/>
</dbReference>
<dbReference type="Gene3D" id="1.10.533.10">
    <property type="entry name" value="Death Domain, Fas"/>
    <property type="match status" value="1"/>
</dbReference>
<feature type="domain" description="Death" evidence="1">
    <location>
        <begin position="23"/>
        <end position="110"/>
    </location>
</feature>
<dbReference type="CDD" id="cd01670">
    <property type="entry name" value="Death"/>
    <property type="match status" value="1"/>
</dbReference>
<evidence type="ECO:0000259" key="1">
    <source>
        <dbReference type="PROSITE" id="PS50017"/>
    </source>
</evidence>
<dbReference type="EMBL" id="MRZV01001028">
    <property type="protein sequence ID" value="PIK41332.1"/>
    <property type="molecule type" value="Genomic_DNA"/>
</dbReference>
<comment type="caution">
    <text evidence="2">The sequence shown here is derived from an EMBL/GenBank/DDBJ whole genome shotgun (WGS) entry which is preliminary data.</text>
</comment>
<organism evidence="2 3">
    <name type="scientific">Stichopus japonicus</name>
    <name type="common">Sea cucumber</name>
    <dbReference type="NCBI Taxonomy" id="307972"/>
    <lineage>
        <taxon>Eukaryota</taxon>
        <taxon>Metazoa</taxon>
        <taxon>Echinodermata</taxon>
        <taxon>Eleutherozoa</taxon>
        <taxon>Echinozoa</taxon>
        <taxon>Holothuroidea</taxon>
        <taxon>Aspidochirotacea</taxon>
        <taxon>Aspidochirotida</taxon>
        <taxon>Stichopodidae</taxon>
        <taxon>Apostichopus</taxon>
    </lineage>
</organism>
<protein>
    <recommendedName>
        <fullName evidence="1">Death domain-containing protein</fullName>
    </recommendedName>
</protein>
<dbReference type="InterPro" id="IPR011029">
    <property type="entry name" value="DEATH-like_dom_sf"/>
</dbReference>
<dbReference type="GO" id="GO:0007165">
    <property type="term" value="P:signal transduction"/>
    <property type="evidence" value="ECO:0007669"/>
    <property type="project" value="InterPro"/>
</dbReference>